<proteinExistence type="predicted"/>
<evidence type="ECO:0000256" key="1">
    <source>
        <dbReference type="SAM" id="Phobius"/>
    </source>
</evidence>
<gene>
    <name evidence="2" type="ORF">A3H70_02690</name>
</gene>
<evidence type="ECO:0000313" key="3">
    <source>
        <dbReference type="Proteomes" id="UP000178109"/>
    </source>
</evidence>
<reference evidence="2 3" key="1">
    <citation type="journal article" date="2016" name="Nat. Commun.">
        <title>Thousands of microbial genomes shed light on interconnected biogeochemical processes in an aquifer system.</title>
        <authorList>
            <person name="Anantharaman K."/>
            <person name="Brown C.T."/>
            <person name="Hug L.A."/>
            <person name="Sharon I."/>
            <person name="Castelle C.J."/>
            <person name="Probst A.J."/>
            <person name="Thomas B.C."/>
            <person name="Singh A."/>
            <person name="Wilkins M.J."/>
            <person name="Karaoz U."/>
            <person name="Brodie E.L."/>
            <person name="Williams K.H."/>
            <person name="Hubbard S.S."/>
            <person name="Banfield J.F."/>
        </authorList>
    </citation>
    <scope>NUCLEOTIDE SEQUENCE [LARGE SCALE GENOMIC DNA]</scope>
</reference>
<keyword evidence="1" id="KW-1133">Transmembrane helix</keyword>
<dbReference type="Proteomes" id="UP000178109">
    <property type="component" value="Unassembled WGS sequence"/>
</dbReference>
<dbReference type="Pfam" id="PF13196">
    <property type="entry name" value="DUF4012"/>
    <property type="match status" value="1"/>
</dbReference>
<accession>A0A1G2BQD9</accession>
<name>A0A1G2BQD9_9BACT</name>
<organism evidence="2 3">
    <name type="scientific">Candidatus Komeilibacteria bacterium RIFCSPLOWO2_02_FULL_48_11</name>
    <dbReference type="NCBI Taxonomy" id="1798553"/>
    <lineage>
        <taxon>Bacteria</taxon>
        <taxon>Candidatus Komeiliibacteriota</taxon>
    </lineage>
</organism>
<protein>
    <recommendedName>
        <fullName evidence="4">DUF4012 domain-containing protein</fullName>
    </recommendedName>
</protein>
<comment type="caution">
    <text evidence="2">The sequence shown here is derived from an EMBL/GenBank/DDBJ whole genome shotgun (WGS) entry which is preliminary data.</text>
</comment>
<dbReference type="EMBL" id="MHKO01000048">
    <property type="protein sequence ID" value="OGY91353.1"/>
    <property type="molecule type" value="Genomic_DNA"/>
</dbReference>
<keyword evidence="1" id="KW-0472">Membrane</keyword>
<feature type="transmembrane region" description="Helical" evidence="1">
    <location>
        <begin position="26"/>
        <end position="46"/>
    </location>
</feature>
<keyword evidence="1" id="KW-0812">Transmembrane</keyword>
<dbReference type="STRING" id="1798553.A3H70_02690"/>
<evidence type="ECO:0008006" key="4">
    <source>
        <dbReference type="Google" id="ProtNLM"/>
    </source>
</evidence>
<evidence type="ECO:0000313" key="2">
    <source>
        <dbReference type="EMBL" id="OGY91353.1"/>
    </source>
</evidence>
<dbReference type="AlphaFoldDB" id="A0A1G2BQD9"/>
<sequence length="637" mass="71175">MDIVLNIIQPSWREKLVKLLPQKRHLLNAAAVALTLLVLFYAYQLFDGYRNAKQIRGLVDELESGLLARDWEGVQGTLRGLAVNADELAGDLDRLFPLTLLPLLNSETTAVRNILAAAQINIEGANEVVGWLGQFKLLKGKSFESVGALPEDARREFLQGLANSGPVWDKVKYQTAVSLDLLEAAQQRTRLPILGSFVNSLTATLSSGQNFFNNFEPYIPLLPKLLGYPASQTYLLLLQNNTELRPTGGFIGTFGHLTLANGSVSSFGTENVYNLDEPAKDYNTKAPPAPIQRYLKQSQWFFRDVNWDPDFPSSAREAMRFYREERGPIASFNGVIALTPEIIKDVLKVTGPITIRDNVFTAENIVAKLQYEVDVAFEEKGVNIYNRKEIIDDLAQVLKEKIFAFGSRELRSLAPLLLEAFSEKQLMVYFTDSRLQELAAKFDWDNRVLETDGDYIYVVDANLGSLKTDLVVSRTISYKLEPENRDHSLQATMAITYNNDGDFDWKTTRYRTYARLYVPYGSTLISAKGNEETISISDEHGKTVFGTFISIEPGRSETLTFTYKLPAFLAAKAARGQYKLLAQKQAGAQAHALKLDIALPFKIGAVAPESILKKESTNQVVGDWDLGVDREVVLESN</sequence>
<dbReference type="InterPro" id="IPR025101">
    <property type="entry name" value="DUF4012"/>
</dbReference>